<name>A0AAD8IF62_9APIA</name>
<comment type="caution">
    <text evidence="1">The sequence shown here is derived from an EMBL/GenBank/DDBJ whole genome shotgun (WGS) entry which is preliminary data.</text>
</comment>
<dbReference type="Proteomes" id="UP001237642">
    <property type="component" value="Unassembled WGS sequence"/>
</dbReference>
<evidence type="ECO:0000313" key="2">
    <source>
        <dbReference type="Proteomes" id="UP001237642"/>
    </source>
</evidence>
<reference evidence="1" key="1">
    <citation type="submission" date="2023-02" db="EMBL/GenBank/DDBJ databases">
        <title>Genome of toxic invasive species Heracleum sosnowskyi carries increased number of genes despite the absence of recent whole-genome duplications.</title>
        <authorList>
            <person name="Schelkunov M."/>
            <person name="Shtratnikova V."/>
            <person name="Makarenko M."/>
            <person name="Klepikova A."/>
            <person name="Omelchenko D."/>
            <person name="Novikova G."/>
            <person name="Obukhova E."/>
            <person name="Bogdanov V."/>
            <person name="Penin A."/>
            <person name="Logacheva M."/>
        </authorList>
    </citation>
    <scope>NUCLEOTIDE SEQUENCE</scope>
    <source>
        <strain evidence="1">Hsosn_3</strain>
        <tissue evidence="1">Leaf</tissue>
    </source>
</reference>
<reference evidence="1" key="2">
    <citation type="submission" date="2023-05" db="EMBL/GenBank/DDBJ databases">
        <authorList>
            <person name="Schelkunov M.I."/>
        </authorList>
    </citation>
    <scope>NUCLEOTIDE SEQUENCE</scope>
    <source>
        <strain evidence="1">Hsosn_3</strain>
        <tissue evidence="1">Leaf</tissue>
    </source>
</reference>
<sequence>MTIGGCNTDSDEVEYYHEGFEFECGPNFTLDTFKKYAYHFKEHYFCKKHKAVNVDANLSVLPAELTLEVKDIEGEYWRIIDNPTTKIEEKNGVWVWLRMINECLAVRTRGKGKKVIYL</sequence>
<proteinExistence type="predicted"/>
<accession>A0AAD8IF62</accession>
<dbReference type="EMBL" id="JAUIZM010000005">
    <property type="protein sequence ID" value="KAK1384023.1"/>
    <property type="molecule type" value="Genomic_DNA"/>
</dbReference>
<dbReference type="Gene3D" id="2.60.120.650">
    <property type="entry name" value="Cupin"/>
    <property type="match status" value="1"/>
</dbReference>
<keyword evidence="2" id="KW-1185">Reference proteome</keyword>
<evidence type="ECO:0000313" key="1">
    <source>
        <dbReference type="EMBL" id="KAK1384023.1"/>
    </source>
</evidence>
<organism evidence="1 2">
    <name type="scientific">Heracleum sosnowskyi</name>
    <dbReference type="NCBI Taxonomy" id="360622"/>
    <lineage>
        <taxon>Eukaryota</taxon>
        <taxon>Viridiplantae</taxon>
        <taxon>Streptophyta</taxon>
        <taxon>Embryophyta</taxon>
        <taxon>Tracheophyta</taxon>
        <taxon>Spermatophyta</taxon>
        <taxon>Magnoliopsida</taxon>
        <taxon>eudicotyledons</taxon>
        <taxon>Gunneridae</taxon>
        <taxon>Pentapetalae</taxon>
        <taxon>asterids</taxon>
        <taxon>campanulids</taxon>
        <taxon>Apiales</taxon>
        <taxon>Apiaceae</taxon>
        <taxon>Apioideae</taxon>
        <taxon>apioid superclade</taxon>
        <taxon>Tordylieae</taxon>
        <taxon>Tordyliinae</taxon>
        <taxon>Heracleum</taxon>
    </lineage>
</organism>
<gene>
    <name evidence="1" type="ORF">POM88_021758</name>
</gene>
<protein>
    <submittedName>
        <fullName evidence="1">Uncharacterized protein</fullName>
    </submittedName>
</protein>
<dbReference type="AlphaFoldDB" id="A0AAD8IF62"/>